<name>A0A518HIZ4_9BACT</name>
<dbReference type="EMBL" id="CP037423">
    <property type="protein sequence ID" value="QDV40802.1"/>
    <property type="molecule type" value="Genomic_DNA"/>
</dbReference>
<protein>
    <recommendedName>
        <fullName evidence="3">PEP-CTERM protein-sorting domain-containing protein</fullName>
    </recommendedName>
</protein>
<accession>A0A518HIZ4</accession>
<reference evidence="1 2" key="1">
    <citation type="submission" date="2019-03" db="EMBL/GenBank/DDBJ databases">
        <title>Deep-cultivation of Planctomycetes and their phenomic and genomic characterization uncovers novel biology.</title>
        <authorList>
            <person name="Wiegand S."/>
            <person name="Jogler M."/>
            <person name="Boedeker C."/>
            <person name="Pinto D."/>
            <person name="Vollmers J."/>
            <person name="Rivas-Marin E."/>
            <person name="Kohn T."/>
            <person name="Peeters S.H."/>
            <person name="Heuer A."/>
            <person name="Rast P."/>
            <person name="Oberbeckmann S."/>
            <person name="Bunk B."/>
            <person name="Jeske O."/>
            <person name="Meyerdierks A."/>
            <person name="Storesund J.E."/>
            <person name="Kallscheuer N."/>
            <person name="Luecker S."/>
            <person name="Lage O.M."/>
            <person name="Pohl T."/>
            <person name="Merkel B.J."/>
            <person name="Hornburger P."/>
            <person name="Mueller R.-W."/>
            <person name="Bruemmer F."/>
            <person name="Labrenz M."/>
            <person name="Spormann A.M."/>
            <person name="Op den Camp H."/>
            <person name="Overmann J."/>
            <person name="Amann R."/>
            <person name="Jetten M.S.M."/>
            <person name="Mascher T."/>
            <person name="Medema M.H."/>
            <person name="Devos D.P."/>
            <person name="Kaster A.-K."/>
            <person name="Ovreas L."/>
            <person name="Rohde M."/>
            <person name="Galperin M.Y."/>
            <person name="Jogler C."/>
        </authorList>
    </citation>
    <scope>NUCLEOTIDE SEQUENCE [LARGE SCALE GENOMIC DNA]</scope>
    <source>
        <strain evidence="1 2">Enr13</strain>
    </source>
</reference>
<evidence type="ECO:0008006" key="3">
    <source>
        <dbReference type="Google" id="ProtNLM"/>
    </source>
</evidence>
<evidence type="ECO:0000313" key="2">
    <source>
        <dbReference type="Proteomes" id="UP000319004"/>
    </source>
</evidence>
<proteinExistence type="predicted"/>
<keyword evidence="2" id="KW-1185">Reference proteome</keyword>
<dbReference type="AlphaFoldDB" id="A0A518HIZ4"/>
<evidence type="ECO:0000313" key="1">
    <source>
        <dbReference type="EMBL" id="QDV40802.1"/>
    </source>
</evidence>
<dbReference type="KEGG" id="snep:Enr13x_06380"/>
<sequence>MHLGDLIRLWILTDARFPGPSSPMNVFRIALILTLHVAWGVIARADVTDFGTWSLVEDPAHPAFSATVHGGSATLSAGNLGIPAGTDIGFQSVNGSTPQTSTGGFYFRPDADFSLAIDYAWTFSNNPSGSLGLGFGIGEDGDGMNAAGVAMGTNDGAPFLSFGGAARINDVDQTPEPLGGSLFLNPSSSSGTLFVAYEASSGDVVVGAATAPDAAAPTVSHTYAGIQNQWSGDDLMASFFIRSDAQTPLTAWSGGNADAVFSNFRVLNGNPVAIPEPSTAVASLLLVPMLIGRRTRTGVDRRR</sequence>
<gene>
    <name evidence="1" type="ORF">Enr13x_06380</name>
</gene>
<dbReference type="Proteomes" id="UP000319004">
    <property type="component" value="Chromosome"/>
</dbReference>
<organism evidence="1 2">
    <name type="scientific">Stieleria neptunia</name>
    <dbReference type="NCBI Taxonomy" id="2527979"/>
    <lineage>
        <taxon>Bacteria</taxon>
        <taxon>Pseudomonadati</taxon>
        <taxon>Planctomycetota</taxon>
        <taxon>Planctomycetia</taxon>
        <taxon>Pirellulales</taxon>
        <taxon>Pirellulaceae</taxon>
        <taxon>Stieleria</taxon>
    </lineage>
</organism>